<keyword evidence="5" id="KW-1133">Transmembrane helix</keyword>
<name>A0A6M2DVY9_XENCH</name>
<dbReference type="EC" id="2.4.1.17" evidence="5"/>
<feature type="signal peptide" evidence="5">
    <location>
        <begin position="1"/>
        <end position="21"/>
    </location>
</feature>
<dbReference type="GO" id="GO:0015020">
    <property type="term" value="F:glucuronosyltransferase activity"/>
    <property type="evidence" value="ECO:0007669"/>
    <property type="project" value="UniProtKB-EC"/>
</dbReference>
<feature type="transmembrane region" description="Helical" evidence="5">
    <location>
        <begin position="476"/>
        <end position="500"/>
    </location>
</feature>
<comment type="similarity">
    <text evidence="1 4">Belongs to the UDP-glycosyltransferase family.</text>
</comment>
<evidence type="ECO:0000256" key="2">
    <source>
        <dbReference type="ARBA" id="ARBA00022676"/>
    </source>
</evidence>
<keyword evidence="5" id="KW-0812">Transmembrane</keyword>
<dbReference type="PANTHER" id="PTHR48043:SF145">
    <property type="entry name" value="FI06409P-RELATED"/>
    <property type="match status" value="1"/>
</dbReference>
<keyword evidence="5" id="KW-0472">Membrane</keyword>
<keyword evidence="2 4" id="KW-0328">Glycosyltransferase</keyword>
<keyword evidence="3 4" id="KW-0808">Transferase</keyword>
<dbReference type="GO" id="GO:0016020">
    <property type="term" value="C:membrane"/>
    <property type="evidence" value="ECO:0007669"/>
    <property type="project" value="UniProtKB-SubCell"/>
</dbReference>
<comment type="subcellular location">
    <subcellularLocation>
        <location evidence="5">Membrane</location>
        <topology evidence="5">Single-pass membrane protein</topology>
    </subcellularLocation>
</comment>
<dbReference type="PANTHER" id="PTHR48043">
    <property type="entry name" value="EG:EG0003.4 PROTEIN-RELATED"/>
    <property type="match status" value="1"/>
</dbReference>
<evidence type="ECO:0000313" key="6">
    <source>
        <dbReference type="EMBL" id="NOV50134.1"/>
    </source>
</evidence>
<dbReference type="InterPro" id="IPR035595">
    <property type="entry name" value="UDP_glycos_trans_CS"/>
</dbReference>
<dbReference type="CDD" id="cd03784">
    <property type="entry name" value="GT1_Gtf-like"/>
    <property type="match status" value="1"/>
</dbReference>
<dbReference type="Gene3D" id="3.40.50.2000">
    <property type="entry name" value="Glycogen Phosphorylase B"/>
    <property type="match status" value="2"/>
</dbReference>
<dbReference type="EMBL" id="GIIL01006408">
    <property type="protein sequence ID" value="NOV50134.1"/>
    <property type="molecule type" value="Transcribed_RNA"/>
</dbReference>
<dbReference type="SUPFAM" id="SSF53756">
    <property type="entry name" value="UDP-Glycosyltransferase/glycogen phosphorylase"/>
    <property type="match status" value="1"/>
</dbReference>
<dbReference type="InterPro" id="IPR050271">
    <property type="entry name" value="UDP-glycosyltransferase"/>
</dbReference>
<comment type="catalytic activity">
    <reaction evidence="5">
        <text>glucuronate acceptor + UDP-alpha-D-glucuronate = acceptor beta-D-glucuronoside + UDP + H(+)</text>
        <dbReference type="Rhea" id="RHEA:21032"/>
        <dbReference type="ChEBI" id="CHEBI:15378"/>
        <dbReference type="ChEBI" id="CHEBI:58052"/>
        <dbReference type="ChEBI" id="CHEBI:58223"/>
        <dbReference type="ChEBI" id="CHEBI:132367"/>
        <dbReference type="ChEBI" id="CHEBI:132368"/>
        <dbReference type="EC" id="2.4.1.17"/>
    </reaction>
</comment>
<protein>
    <recommendedName>
        <fullName evidence="5">UDP-glucuronosyltransferase</fullName>
        <ecNumber evidence="5">2.4.1.17</ecNumber>
    </recommendedName>
</protein>
<dbReference type="PROSITE" id="PS00375">
    <property type="entry name" value="UDPGT"/>
    <property type="match status" value="1"/>
</dbReference>
<proteinExistence type="inferred from homology"/>
<organism evidence="6">
    <name type="scientific">Xenopsylla cheopis</name>
    <name type="common">Oriental rat flea</name>
    <name type="synonym">Pulex cheopis</name>
    <dbReference type="NCBI Taxonomy" id="163159"/>
    <lineage>
        <taxon>Eukaryota</taxon>
        <taxon>Metazoa</taxon>
        <taxon>Ecdysozoa</taxon>
        <taxon>Arthropoda</taxon>
        <taxon>Hexapoda</taxon>
        <taxon>Insecta</taxon>
        <taxon>Pterygota</taxon>
        <taxon>Neoptera</taxon>
        <taxon>Endopterygota</taxon>
        <taxon>Siphonaptera</taxon>
        <taxon>Pulicidae</taxon>
        <taxon>Xenopsyllinae</taxon>
        <taxon>Xenopsylla</taxon>
    </lineage>
</organism>
<evidence type="ECO:0000256" key="1">
    <source>
        <dbReference type="ARBA" id="ARBA00009995"/>
    </source>
</evidence>
<dbReference type="InterPro" id="IPR002213">
    <property type="entry name" value="UDP_glucos_trans"/>
</dbReference>
<sequence>MIRYVLVLSIVSLLSTQYGECAKILGIFPLNGHSHWTPNKALLEELAKRGHEVTVVGHFPRKTPLANYKDISLAGTLPDFVNNVSYSFVTQMGFMGGAFVIWSMAGAELCKNLLHTPQLQDLAKSNEKYDLILTETFGTDCFLSYVHKFKAPWISMSCAIPFDWMAEQVDMPVLPSTSPLMLTSYPDQMNFWERTGNFLTHIFTFFGYHYMSRVPSQKIAREVFPEVPDLHDLSRSASLLLSNSYFSLTGSKPSVPAHVEVGGIHISPEASPLPQDIQKLLDNAKQGVIYFSFGSMVQSETLPRKSLEAMLAAFSRRPQLVLWKANPKNFPPGLVVPKNVITQKWLPQRDILAHPNIKVFVTHGGLLGTMEGVHTAVPMLGVPMFGDQLANIKNYVRRGIAIMVTVQEIEDKFEKALEEIMSNKTYKETAMKVSQQFRDRPQTPLETAVFWTEYVIRHKGAPQLRTPGRYLQWYQIWLFDVIAFVIAVVLSFLLVVYCSCKMMFRSCRKPAKTKDVKKKRN</sequence>
<dbReference type="Pfam" id="PF00201">
    <property type="entry name" value="UDPGT"/>
    <property type="match status" value="1"/>
</dbReference>
<accession>A0A6M2DVY9</accession>
<evidence type="ECO:0000256" key="4">
    <source>
        <dbReference type="RuleBase" id="RU003718"/>
    </source>
</evidence>
<evidence type="ECO:0000256" key="3">
    <source>
        <dbReference type="ARBA" id="ARBA00022679"/>
    </source>
</evidence>
<dbReference type="FunFam" id="3.40.50.2000:FF:000189">
    <property type="entry name" value="UDP-glucuronosyltransferase 2B14-like Protein"/>
    <property type="match status" value="1"/>
</dbReference>
<feature type="chain" id="PRO_5027145096" description="UDP-glucuronosyltransferase" evidence="5">
    <location>
        <begin position="22"/>
        <end position="521"/>
    </location>
</feature>
<evidence type="ECO:0000256" key="5">
    <source>
        <dbReference type="RuleBase" id="RU362059"/>
    </source>
</evidence>
<keyword evidence="5" id="KW-0732">Signal</keyword>
<dbReference type="AlphaFoldDB" id="A0A6M2DVY9"/>
<reference evidence="6" key="1">
    <citation type="submission" date="2020-03" db="EMBL/GenBank/DDBJ databases">
        <title>Transcriptomic Profiling of the Digestive Tract of the Rat Flea, Xenopsylla cheopis, Following Blood Feeding and Infection with Yersinia pestis.</title>
        <authorList>
            <person name="Bland D.M."/>
            <person name="Martens C.A."/>
            <person name="Virtaneva K."/>
            <person name="Kanakabandi K."/>
            <person name="Long D."/>
            <person name="Rosenke R."/>
            <person name="Saturday G.A."/>
            <person name="Hoyt F.H."/>
            <person name="Bruno D.P."/>
            <person name="Ribeiro J.M.C."/>
            <person name="Hinnebusch J."/>
        </authorList>
    </citation>
    <scope>NUCLEOTIDE SEQUENCE</scope>
</reference>